<evidence type="ECO:0000313" key="1">
    <source>
        <dbReference type="EMBL" id="KAJ2901095.1"/>
    </source>
</evidence>
<gene>
    <name evidence="1" type="ORF">IWW38_000060</name>
</gene>
<dbReference type="EMBL" id="JANBVB010000001">
    <property type="protein sequence ID" value="KAJ2901095.1"/>
    <property type="molecule type" value="Genomic_DNA"/>
</dbReference>
<accession>A0ACC1M9X8</accession>
<name>A0ACC1M9X8_9FUNG</name>
<reference evidence="1" key="1">
    <citation type="submission" date="2022-07" db="EMBL/GenBank/DDBJ databases">
        <title>Phylogenomic reconstructions and comparative analyses of Kickxellomycotina fungi.</title>
        <authorList>
            <person name="Reynolds N.K."/>
            <person name="Stajich J.E."/>
            <person name="Barry K."/>
            <person name="Grigoriev I.V."/>
            <person name="Crous P."/>
            <person name="Smith M.E."/>
        </authorList>
    </citation>
    <scope>NUCLEOTIDE SEQUENCE</scope>
    <source>
        <strain evidence="1">CBS 190363</strain>
    </source>
</reference>
<proteinExistence type="predicted"/>
<dbReference type="Proteomes" id="UP001139981">
    <property type="component" value="Unassembled WGS sequence"/>
</dbReference>
<protein>
    <submittedName>
        <fullName evidence="1">Uncharacterized protein</fullName>
    </submittedName>
</protein>
<keyword evidence="2" id="KW-1185">Reference proteome</keyword>
<organism evidence="1 2">
    <name type="scientific">Coemansia aciculifera</name>
    <dbReference type="NCBI Taxonomy" id="417176"/>
    <lineage>
        <taxon>Eukaryota</taxon>
        <taxon>Fungi</taxon>
        <taxon>Fungi incertae sedis</taxon>
        <taxon>Zoopagomycota</taxon>
        <taxon>Kickxellomycotina</taxon>
        <taxon>Kickxellomycetes</taxon>
        <taxon>Kickxellales</taxon>
        <taxon>Kickxellaceae</taxon>
        <taxon>Coemansia</taxon>
    </lineage>
</organism>
<evidence type="ECO:0000313" key="2">
    <source>
        <dbReference type="Proteomes" id="UP001139981"/>
    </source>
</evidence>
<sequence length="570" mass="62059">MVDAAHSATQTLQAHSHTTELKQSPRPRASTTASTAGTTPQKHQQQEQPWRGRDVVFVDPLDASVPYWWPAMIVPTDEIDATMGCTRLGPEECLVKYFEDFKYSTVNGSELRTFDTSQPPFTDFAKKSSSFLRDKAIKGALSYLKTGHVHTRFQWRLWMTGSETLRLPFVLSPTAEPTTTTAAVNAHIATAILPGQLGSSKAHLRSDHLSNSQSPPLLPAHMLTSAAESDVSTLVSASAVAIATTDDDDVAKNAGIAAHSLPTSPGSLAHRLASESDHRHEPLHRSASPTRAAAVSASANGTRRQRGNRRQQQHTSRSTTSRTGSNSSRRRRRNPTPPPNGSSESPGSSGDGRDEEDAEGDDDGDGGDDDENDEPEDAQGDDEGDDDEEEEVEDNDVRPQQMLQPPHIISKKSSKLISTPESTTRTSPEPAMPPAAAAATSAANKRHSRIHNQAPLPSQSKATKRGRPPLSSSSSRQRPAPSGRQQNKRKMANSNAAPSEKSPADQLQDSLEEPPDIQDIVRDMEEAQEEYKVFRALVRNTARDLWLEMGNEWPPNLGTSTRFGKRRKVA</sequence>
<comment type="caution">
    <text evidence="1">The sequence shown here is derived from an EMBL/GenBank/DDBJ whole genome shotgun (WGS) entry which is preliminary data.</text>
</comment>